<comment type="caution">
    <text evidence="6">The sequence shown here is derived from an EMBL/GenBank/DDBJ whole genome shotgun (WGS) entry which is preliminary data.</text>
</comment>
<evidence type="ECO:0000256" key="2">
    <source>
        <dbReference type="ARBA" id="ARBA00012916"/>
    </source>
</evidence>
<dbReference type="InterPro" id="IPR035490">
    <property type="entry name" value="GlmS/FrlB_SIS"/>
</dbReference>
<dbReference type="CDD" id="cd05009">
    <property type="entry name" value="SIS_GlmS_GlmD_2"/>
    <property type="match status" value="1"/>
</dbReference>
<dbReference type="PANTHER" id="PTHR10937:SF0">
    <property type="entry name" value="GLUTAMINE--FRUCTOSE-6-PHOSPHATE TRANSAMINASE (ISOMERIZING)"/>
    <property type="match status" value="1"/>
</dbReference>
<accession>A0A2W5Z852</accession>
<dbReference type="GO" id="GO:0006047">
    <property type="term" value="P:UDP-N-acetylglucosamine metabolic process"/>
    <property type="evidence" value="ECO:0007669"/>
    <property type="project" value="TreeGrafter"/>
</dbReference>
<dbReference type="GO" id="GO:0004360">
    <property type="term" value="F:glutamine-fructose-6-phosphate transaminase (isomerizing) activity"/>
    <property type="evidence" value="ECO:0007669"/>
    <property type="project" value="UniProtKB-EC"/>
</dbReference>
<proteinExistence type="predicted"/>
<name>A0A2W5Z852_9BACT</name>
<dbReference type="FunFam" id="3.40.50.10490:FF:000002">
    <property type="entry name" value="Glutamine--fructose-6-phosphate aminotransferase [isomerizing]"/>
    <property type="match status" value="1"/>
</dbReference>
<dbReference type="Gene3D" id="3.40.50.10490">
    <property type="entry name" value="Glucose-6-phosphate isomerase like protein, domain 1"/>
    <property type="match status" value="2"/>
</dbReference>
<keyword evidence="4" id="KW-0677">Repeat</keyword>
<evidence type="ECO:0000259" key="5">
    <source>
        <dbReference type="PROSITE" id="PS51464"/>
    </source>
</evidence>
<sequence>MVAISQSGETADTMAAVREARRQGATVIAVTNVVGSALSMEADGVIYMQSGPEISVAATKTMLNQIACGMLLALRLGQARGVLDDEEHRRLATALTESPALVERALLLEPQLAEMAQRYAHTRSAMFIGRGINFPVALEGAMKLKEISYIHAEGYAAGELKHGPIALLDPDVPVVALATRSRTLPKIVSNIQEVSSRDAPVIAVVTEGENPFDAGFVRDLVEVPLIEELISPLVNIVPLQLFAYHVAVERGCDVDQPRNLAKSVTVE</sequence>
<evidence type="ECO:0000256" key="3">
    <source>
        <dbReference type="ARBA" id="ARBA00016090"/>
    </source>
</evidence>
<dbReference type="InterPro" id="IPR046348">
    <property type="entry name" value="SIS_dom_sf"/>
</dbReference>
<evidence type="ECO:0000256" key="4">
    <source>
        <dbReference type="ARBA" id="ARBA00022737"/>
    </source>
</evidence>
<organism evidence="6 7">
    <name type="scientific">Candidatus Aeolococcus gillhamiae</name>
    <dbReference type="NCBI Taxonomy" id="3127015"/>
    <lineage>
        <taxon>Bacteria</taxon>
        <taxon>Bacillati</taxon>
        <taxon>Candidatus Dormiibacterota</taxon>
        <taxon>Candidatus Dormibacteria</taxon>
        <taxon>Candidatus Aeolococcales</taxon>
        <taxon>Candidatus Aeolococcaceae</taxon>
        <taxon>Candidatus Aeolococcus</taxon>
    </lineage>
</organism>
<dbReference type="Pfam" id="PF01380">
    <property type="entry name" value="SIS"/>
    <property type="match status" value="2"/>
</dbReference>
<dbReference type="Proteomes" id="UP000248724">
    <property type="component" value="Unassembled WGS sequence"/>
</dbReference>
<reference evidence="6 7" key="1">
    <citation type="journal article" date="2017" name="Nature">
        <title>Atmospheric trace gases support primary production in Antarctic desert surface soil.</title>
        <authorList>
            <person name="Ji M."/>
            <person name="Greening C."/>
            <person name="Vanwonterghem I."/>
            <person name="Carere C.R."/>
            <person name="Bay S.K."/>
            <person name="Steen J.A."/>
            <person name="Montgomery K."/>
            <person name="Lines T."/>
            <person name="Beardall J."/>
            <person name="van Dorst J."/>
            <person name="Snape I."/>
            <person name="Stott M.B."/>
            <person name="Hugenholtz P."/>
            <person name="Ferrari B.C."/>
        </authorList>
    </citation>
    <scope>NUCLEOTIDE SEQUENCE [LARGE SCALE GENOMIC DNA]</scope>
    <source>
        <strain evidence="6">RRmetagenome_bin12</strain>
    </source>
</reference>
<comment type="catalytic activity">
    <reaction evidence="1">
        <text>D-fructose 6-phosphate + L-glutamine = D-glucosamine 6-phosphate + L-glutamate</text>
        <dbReference type="Rhea" id="RHEA:13237"/>
        <dbReference type="ChEBI" id="CHEBI:29985"/>
        <dbReference type="ChEBI" id="CHEBI:58359"/>
        <dbReference type="ChEBI" id="CHEBI:58725"/>
        <dbReference type="ChEBI" id="CHEBI:61527"/>
        <dbReference type="EC" id="2.6.1.16"/>
    </reaction>
</comment>
<dbReference type="GO" id="GO:0046349">
    <property type="term" value="P:amino sugar biosynthetic process"/>
    <property type="evidence" value="ECO:0007669"/>
    <property type="project" value="UniProtKB-ARBA"/>
</dbReference>
<gene>
    <name evidence="6" type="ORF">DLM65_05730</name>
</gene>
<feature type="domain" description="SIS" evidence="5">
    <location>
        <begin position="1"/>
        <end position="82"/>
    </location>
</feature>
<protein>
    <recommendedName>
        <fullName evidence="3">Glutamine--fructose-6-phosphate aminotransferase [isomerizing]</fullName>
        <ecNumber evidence="2">2.6.1.16</ecNumber>
    </recommendedName>
</protein>
<evidence type="ECO:0000313" key="7">
    <source>
        <dbReference type="Proteomes" id="UP000248724"/>
    </source>
</evidence>
<dbReference type="GO" id="GO:0097367">
    <property type="term" value="F:carbohydrate derivative binding"/>
    <property type="evidence" value="ECO:0007669"/>
    <property type="project" value="InterPro"/>
</dbReference>
<dbReference type="PANTHER" id="PTHR10937">
    <property type="entry name" value="GLUCOSAMINE--FRUCTOSE-6-PHOSPHATE AMINOTRANSFERASE, ISOMERIZING"/>
    <property type="match status" value="1"/>
</dbReference>
<dbReference type="CDD" id="cd05008">
    <property type="entry name" value="SIS_GlmS_GlmD_1"/>
    <property type="match status" value="1"/>
</dbReference>
<dbReference type="SUPFAM" id="SSF53697">
    <property type="entry name" value="SIS domain"/>
    <property type="match status" value="1"/>
</dbReference>
<dbReference type="AlphaFoldDB" id="A0A2W5Z852"/>
<feature type="domain" description="SIS" evidence="5">
    <location>
        <begin position="115"/>
        <end position="257"/>
    </location>
</feature>
<evidence type="ECO:0000256" key="1">
    <source>
        <dbReference type="ARBA" id="ARBA00001031"/>
    </source>
</evidence>
<dbReference type="GO" id="GO:0006487">
    <property type="term" value="P:protein N-linked glycosylation"/>
    <property type="evidence" value="ECO:0007669"/>
    <property type="project" value="TreeGrafter"/>
</dbReference>
<dbReference type="GO" id="GO:0006002">
    <property type="term" value="P:fructose 6-phosphate metabolic process"/>
    <property type="evidence" value="ECO:0007669"/>
    <property type="project" value="TreeGrafter"/>
</dbReference>
<dbReference type="InterPro" id="IPR001347">
    <property type="entry name" value="SIS_dom"/>
</dbReference>
<dbReference type="EC" id="2.6.1.16" evidence="2"/>
<dbReference type="InterPro" id="IPR035466">
    <property type="entry name" value="GlmS/AgaS_SIS"/>
</dbReference>
<evidence type="ECO:0000313" key="6">
    <source>
        <dbReference type="EMBL" id="PZR81473.1"/>
    </source>
</evidence>
<dbReference type="EMBL" id="QHBU01000110">
    <property type="protein sequence ID" value="PZR81473.1"/>
    <property type="molecule type" value="Genomic_DNA"/>
</dbReference>
<dbReference type="PROSITE" id="PS51464">
    <property type="entry name" value="SIS"/>
    <property type="match status" value="2"/>
</dbReference>
<dbReference type="GO" id="GO:0005829">
    <property type="term" value="C:cytosol"/>
    <property type="evidence" value="ECO:0007669"/>
    <property type="project" value="TreeGrafter"/>
</dbReference>